<evidence type="ECO:0000256" key="7">
    <source>
        <dbReference type="SAM" id="Phobius"/>
    </source>
</evidence>
<dbReference type="EMBL" id="JANVFO010000047">
    <property type="protein sequence ID" value="KAJ3725026.1"/>
    <property type="molecule type" value="Genomic_DNA"/>
</dbReference>
<feature type="transmembrane region" description="Helical" evidence="7">
    <location>
        <begin position="499"/>
        <end position="519"/>
    </location>
</feature>
<evidence type="ECO:0000256" key="1">
    <source>
        <dbReference type="ARBA" id="ARBA00004141"/>
    </source>
</evidence>
<evidence type="ECO:0000313" key="8">
    <source>
        <dbReference type="EMBL" id="KAJ3725026.1"/>
    </source>
</evidence>
<dbReference type="InterPro" id="IPR002523">
    <property type="entry name" value="MgTranspt_CorA/ZnTranspt_ZntB"/>
</dbReference>
<dbReference type="SUPFAM" id="SSF144083">
    <property type="entry name" value="Magnesium transport protein CorA, transmembrane region"/>
    <property type="match status" value="1"/>
</dbReference>
<protein>
    <recommendedName>
        <fullName evidence="10">Cora-domain-containing protein</fullName>
    </recommendedName>
</protein>
<dbReference type="Gene3D" id="1.20.58.340">
    <property type="entry name" value="Magnesium transport protein CorA, transmembrane region"/>
    <property type="match status" value="1"/>
</dbReference>
<organism evidence="8 9">
    <name type="scientific">Lentinula guzmanii</name>
    <dbReference type="NCBI Taxonomy" id="2804957"/>
    <lineage>
        <taxon>Eukaryota</taxon>
        <taxon>Fungi</taxon>
        <taxon>Dikarya</taxon>
        <taxon>Basidiomycota</taxon>
        <taxon>Agaricomycotina</taxon>
        <taxon>Agaricomycetes</taxon>
        <taxon>Agaricomycetidae</taxon>
        <taxon>Agaricales</taxon>
        <taxon>Marasmiineae</taxon>
        <taxon>Omphalotaceae</taxon>
        <taxon>Lentinula</taxon>
    </lineage>
</organism>
<evidence type="ECO:0008006" key="10">
    <source>
        <dbReference type="Google" id="ProtNLM"/>
    </source>
</evidence>
<reference evidence="8" key="2">
    <citation type="journal article" date="2023" name="Proc. Natl. Acad. Sci. U.S.A.">
        <title>A global phylogenomic analysis of the shiitake genus Lentinula.</title>
        <authorList>
            <person name="Sierra-Patev S."/>
            <person name="Min B."/>
            <person name="Naranjo-Ortiz M."/>
            <person name="Looney B."/>
            <person name="Konkel Z."/>
            <person name="Slot J.C."/>
            <person name="Sakamoto Y."/>
            <person name="Steenwyk J.L."/>
            <person name="Rokas A."/>
            <person name="Carro J."/>
            <person name="Camarero S."/>
            <person name="Ferreira P."/>
            <person name="Molpeceres G."/>
            <person name="Ruiz-Duenas F.J."/>
            <person name="Serrano A."/>
            <person name="Henrissat B."/>
            <person name="Drula E."/>
            <person name="Hughes K.W."/>
            <person name="Mata J.L."/>
            <person name="Ishikawa N.K."/>
            <person name="Vargas-Isla R."/>
            <person name="Ushijima S."/>
            <person name="Smith C.A."/>
            <person name="Donoghue J."/>
            <person name="Ahrendt S."/>
            <person name="Andreopoulos W."/>
            <person name="He G."/>
            <person name="LaButti K."/>
            <person name="Lipzen A."/>
            <person name="Ng V."/>
            <person name="Riley R."/>
            <person name="Sandor L."/>
            <person name="Barry K."/>
            <person name="Martinez A.T."/>
            <person name="Xiao Y."/>
            <person name="Gibbons J.G."/>
            <person name="Terashima K."/>
            <person name="Grigoriev I.V."/>
            <person name="Hibbett D."/>
        </authorList>
    </citation>
    <scope>NUCLEOTIDE SEQUENCE</scope>
    <source>
        <strain evidence="8">ET3784</strain>
    </source>
</reference>
<dbReference type="GO" id="GO:0016020">
    <property type="term" value="C:membrane"/>
    <property type="evidence" value="ECO:0007669"/>
    <property type="project" value="UniProtKB-SubCell"/>
</dbReference>
<keyword evidence="5" id="KW-0175">Coiled coil</keyword>
<feature type="region of interest" description="Disordered" evidence="6">
    <location>
        <begin position="609"/>
        <end position="657"/>
    </location>
</feature>
<keyword evidence="9" id="KW-1185">Reference proteome</keyword>
<feature type="compositionally biased region" description="Basic residues" evidence="6">
    <location>
        <begin position="20"/>
        <end position="30"/>
    </location>
</feature>
<keyword evidence="4 7" id="KW-0472">Membrane</keyword>
<feature type="transmembrane region" description="Helical" evidence="7">
    <location>
        <begin position="531"/>
        <end position="551"/>
    </location>
</feature>
<reference evidence="8" key="1">
    <citation type="submission" date="2022-08" db="EMBL/GenBank/DDBJ databases">
        <authorList>
            <consortium name="DOE Joint Genome Institute"/>
            <person name="Min B."/>
            <person name="Sierra-Patev S."/>
            <person name="Naranjo-Ortiz M."/>
            <person name="Looney B."/>
            <person name="Konkel Z."/>
            <person name="Slot J.C."/>
            <person name="Sakamoto Y."/>
            <person name="Steenwyk J.L."/>
            <person name="Rokas A."/>
            <person name="Carro J."/>
            <person name="Camarero S."/>
            <person name="Ferreira P."/>
            <person name="Molpeceres G."/>
            <person name="Ruiz-duenas F.J."/>
            <person name="Serrano A."/>
            <person name="Henrissat B."/>
            <person name="Drula E."/>
            <person name="Hughes K.W."/>
            <person name="Mata J.L."/>
            <person name="Ishikawa N.K."/>
            <person name="Vargas-Isla R."/>
            <person name="Ushijima S."/>
            <person name="Smith C.A."/>
            <person name="Ahrendt S."/>
            <person name="Andreopoulos W."/>
            <person name="He G."/>
            <person name="LaButti K."/>
            <person name="Lipzen A."/>
            <person name="Ng V."/>
            <person name="Riley R."/>
            <person name="Sandor L."/>
            <person name="Barry K."/>
            <person name="Martinez A.T."/>
            <person name="Xiao Y."/>
            <person name="Gibbons J.G."/>
            <person name="Terashima K."/>
            <person name="Hibbett D.S."/>
            <person name="Grigoriev I.V."/>
        </authorList>
    </citation>
    <scope>NUCLEOTIDE SEQUENCE</scope>
    <source>
        <strain evidence="8">ET3784</strain>
    </source>
</reference>
<feature type="region of interest" description="Disordered" evidence="6">
    <location>
        <begin position="14"/>
        <end position="75"/>
    </location>
</feature>
<evidence type="ECO:0000256" key="3">
    <source>
        <dbReference type="ARBA" id="ARBA00022989"/>
    </source>
</evidence>
<dbReference type="InterPro" id="IPR045863">
    <property type="entry name" value="CorA_TM1_TM2"/>
</dbReference>
<proteinExistence type="predicted"/>
<comment type="subcellular location">
    <subcellularLocation>
        <location evidence="1">Membrane</location>
        <topology evidence="1">Multi-pass membrane protein</topology>
    </subcellularLocation>
</comment>
<accession>A0AA38JLZ1</accession>
<dbReference type="Pfam" id="PF01544">
    <property type="entry name" value="CorA"/>
    <property type="match status" value="1"/>
</dbReference>
<sequence>MSFDLNAFGAIQAKASALPPRRKPPKHRHATPSGPWPFLDLDDDVDPAQLTSPPPQPKFYEDEETENGHGSVLDSRPYWSHYPQSQFANWTQWQQNKSGIARLVNRRLPMPENCRIFKLDIQSDGIFRANNIRSEGGDYVVRSGRPPSEARIKVFFVDNLSGPVLQMLGTKYRIEPFFFSSSLNSIPSRYQEQVRPGKGDHITLTLSFIRTLPSPSTAPPTPTTSYADSAINEDTLHMLQSSILMQAPIIDVEAPLVLTSDPNKLLVLDMLSLHVIRRNNETNSYGGISTIISYHLPSTPPFNTTSASALHKRLLAAGRSVYWSHIFQSTVPSGDPTFVTLSLLWYPLYAWDEVLDTLLVEVASLVPHTLSALPSDRQDEDAHDQTHVLTHQLHVIRAHLLHYESLLDDFRKTVEFLLKTVNPGLTGPSDSESYERLLNKECTNLLNEIDRLEMTRAMLDNRLGNVMELAFSSVNIEDSRRMKNLAEVSVRDSAVMKQISYLTMIFLPASFVAAIFGMNVMEINPGSYGTVLHYLAAAIPLTVLTVWVMMMQYHATKQRSRATTPSNLLNFVRVAPSSLGGRVWSAMWWPLRVLLNELAPWRSSSRNRRRRTSWLAPSPGTSLRTRATPRSTVHTVGEPLPVARPAPSSLREEDMGK</sequence>
<feature type="coiled-coil region" evidence="5">
    <location>
        <begin position="435"/>
        <end position="462"/>
    </location>
</feature>
<keyword evidence="3 7" id="KW-1133">Transmembrane helix</keyword>
<keyword evidence="2 7" id="KW-0812">Transmembrane</keyword>
<dbReference type="Proteomes" id="UP001176059">
    <property type="component" value="Unassembled WGS sequence"/>
</dbReference>
<evidence type="ECO:0000256" key="2">
    <source>
        <dbReference type="ARBA" id="ARBA00022692"/>
    </source>
</evidence>
<name>A0AA38JLZ1_9AGAR</name>
<dbReference type="GO" id="GO:0046873">
    <property type="term" value="F:metal ion transmembrane transporter activity"/>
    <property type="evidence" value="ECO:0007669"/>
    <property type="project" value="InterPro"/>
</dbReference>
<evidence type="ECO:0000256" key="4">
    <source>
        <dbReference type="ARBA" id="ARBA00023136"/>
    </source>
</evidence>
<gene>
    <name evidence="8" type="ORF">DFJ43DRAFT_1002786</name>
</gene>
<comment type="caution">
    <text evidence="8">The sequence shown here is derived from an EMBL/GenBank/DDBJ whole genome shotgun (WGS) entry which is preliminary data.</text>
</comment>
<evidence type="ECO:0000313" key="9">
    <source>
        <dbReference type="Proteomes" id="UP001176059"/>
    </source>
</evidence>
<feature type="compositionally biased region" description="Polar residues" evidence="6">
    <location>
        <begin position="619"/>
        <end position="634"/>
    </location>
</feature>
<dbReference type="AlphaFoldDB" id="A0AA38JLZ1"/>
<evidence type="ECO:0000256" key="6">
    <source>
        <dbReference type="SAM" id="MobiDB-lite"/>
    </source>
</evidence>
<evidence type="ECO:0000256" key="5">
    <source>
        <dbReference type="SAM" id="Coils"/>
    </source>
</evidence>